<dbReference type="PANTHER" id="PTHR42069">
    <property type="entry name" value="HYPHAL ANASTAMOSIS-8 PROTEIN"/>
    <property type="match status" value="1"/>
</dbReference>
<evidence type="ECO:0000256" key="1">
    <source>
        <dbReference type="SAM" id="Phobius"/>
    </source>
</evidence>
<reference evidence="2" key="1">
    <citation type="submission" date="2022-07" db="EMBL/GenBank/DDBJ databases">
        <title>Fungi with potential for degradation of polypropylene.</title>
        <authorList>
            <person name="Gostincar C."/>
        </authorList>
    </citation>
    <scope>NUCLEOTIDE SEQUENCE</scope>
    <source>
        <strain evidence="2">EXF-13287</strain>
    </source>
</reference>
<dbReference type="PANTHER" id="PTHR42069:SF1">
    <property type="entry name" value="MARVEL DOMAIN-CONTAINING PROTEIN"/>
    <property type="match status" value="1"/>
</dbReference>
<evidence type="ECO:0000313" key="2">
    <source>
        <dbReference type="EMBL" id="KAJ9132206.1"/>
    </source>
</evidence>
<feature type="transmembrane region" description="Helical" evidence="1">
    <location>
        <begin position="80"/>
        <end position="103"/>
    </location>
</feature>
<keyword evidence="1" id="KW-1133">Transmembrane helix</keyword>
<protein>
    <submittedName>
        <fullName evidence="2">Uncharacterized protein</fullName>
    </submittedName>
</protein>
<proteinExistence type="predicted"/>
<dbReference type="AlphaFoldDB" id="A0AA38RAR9"/>
<feature type="transmembrane region" description="Helical" evidence="1">
    <location>
        <begin position="176"/>
        <end position="201"/>
    </location>
</feature>
<keyword evidence="1" id="KW-0812">Transmembrane</keyword>
<name>A0AA38RAR9_9PEZI</name>
<evidence type="ECO:0000313" key="3">
    <source>
        <dbReference type="Proteomes" id="UP001174691"/>
    </source>
</evidence>
<accession>A0AA38RAR9</accession>
<keyword evidence="1" id="KW-0472">Membrane</keyword>
<feature type="transmembrane region" description="Helical" evidence="1">
    <location>
        <begin position="115"/>
        <end position="141"/>
    </location>
</feature>
<dbReference type="Proteomes" id="UP001174691">
    <property type="component" value="Unassembled WGS sequence"/>
</dbReference>
<feature type="transmembrane region" description="Helical" evidence="1">
    <location>
        <begin position="36"/>
        <end position="60"/>
    </location>
</feature>
<sequence length="220" mass="24266">MGYEKRGDTSSFEVDSQDHSIQKKIKTLRHDETIRVGMLAVATAMGITILGLGADVYSVYERTHVSGEYLLPLWPDELNVAPTAVLVAGSAIVVLVNAITLIVSKVEFLRSKRLFHSLTSITAPFIGTILAVVTVGEFWAINASKTDDTLLSWTCRWKGVPMGQQPYFGTLCHENWAAVIMAIVVMVLEIGILALGAYQWFLERHIVSTVRSRQDSPVMS</sequence>
<dbReference type="EMBL" id="JANBVN010000223">
    <property type="protein sequence ID" value="KAJ9132206.1"/>
    <property type="molecule type" value="Genomic_DNA"/>
</dbReference>
<gene>
    <name evidence="2" type="ORF">NKR19_g9399</name>
</gene>
<keyword evidence="3" id="KW-1185">Reference proteome</keyword>
<comment type="caution">
    <text evidence="2">The sequence shown here is derived from an EMBL/GenBank/DDBJ whole genome shotgun (WGS) entry which is preliminary data.</text>
</comment>
<organism evidence="2 3">
    <name type="scientific">Coniochaeta hoffmannii</name>
    <dbReference type="NCBI Taxonomy" id="91930"/>
    <lineage>
        <taxon>Eukaryota</taxon>
        <taxon>Fungi</taxon>
        <taxon>Dikarya</taxon>
        <taxon>Ascomycota</taxon>
        <taxon>Pezizomycotina</taxon>
        <taxon>Sordariomycetes</taxon>
        <taxon>Sordariomycetidae</taxon>
        <taxon>Coniochaetales</taxon>
        <taxon>Coniochaetaceae</taxon>
        <taxon>Coniochaeta</taxon>
    </lineage>
</organism>